<organism evidence="2 3">
    <name type="scientific">Collybia nuda</name>
    <dbReference type="NCBI Taxonomy" id="64659"/>
    <lineage>
        <taxon>Eukaryota</taxon>
        <taxon>Fungi</taxon>
        <taxon>Dikarya</taxon>
        <taxon>Basidiomycota</taxon>
        <taxon>Agaricomycotina</taxon>
        <taxon>Agaricomycetes</taxon>
        <taxon>Agaricomycetidae</taxon>
        <taxon>Agaricales</taxon>
        <taxon>Tricholomatineae</taxon>
        <taxon>Clitocybaceae</taxon>
        <taxon>Collybia</taxon>
    </lineage>
</organism>
<accession>A0A9P5YGZ9</accession>
<keyword evidence="3" id="KW-1185">Reference proteome</keyword>
<dbReference type="Proteomes" id="UP000807353">
    <property type="component" value="Unassembled WGS sequence"/>
</dbReference>
<dbReference type="OrthoDB" id="3364747at2759"/>
<protein>
    <submittedName>
        <fullName evidence="2">Uncharacterized protein</fullName>
    </submittedName>
</protein>
<proteinExistence type="predicted"/>
<feature type="compositionally biased region" description="Basic and acidic residues" evidence="1">
    <location>
        <begin position="18"/>
        <end position="31"/>
    </location>
</feature>
<dbReference type="EMBL" id="MU150231">
    <property type="protein sequence ID" value="KAF9468792.1"/>
    <property type="molecule type" value="Genomic_DNA"/>
</dbReference>
<evidence type="ECO:0000256" key="1">
    <source>
        <dbReference type="SAM" id="MobiDB-lite"/>
    </source>
</evidence>
<feature type="non-terminal residue" evidence="2">
    <location>
        <position position="117"/>
    </location>
</feature>
<sequence>PQVLKKLEKEIVKEGKTEEDRVKHAMKELSSTEKAQTKTHKAVHKAEATLERAHKKELEATKAVNKATHSHDIAVTNLHGAEQDIELRKREDVKLQRDLDAKKAQVQAAIKEQHAHN</sequence>
<evidence type="ECO:0000313" key="3">
    <source>
        <dbReference type="Proteomes" id="UP000807353"/>
    </source>
</evidence>
<feature type="non-terminal residue" evidence="2">
    <location>
        <position position="1"/>
    </location>
</feature>
<feature type="region of interest" description="Disordered" evidence="1">
    <location>
        <begin position="18"/>
        <end position="42"/>
    </location>
</feature>
<dbReference type="AlphaFoldDB" id="A0A9P5YGZ9"/>
<comment type="caution">
    <text evidence="2">The sequence shown here is derived from an EMBL/GenBank/DDBJ whole genome shotgun (WGS) entry which is preliminary data.</text>
</comment>
<reference evidence="2" key="1">
    <citation type="submission" date="2020-11" db="EMBL/GenBank/DDBJ databases">
        <authorList>
            <consortium name="DOE Joint Genome Institute"/>
            <person name="Ahrendt S."/>
            <person name="Riley R."/>
            <person name="Andreopoulos W."/>
            <person name="Labutti K."/>
            <person name="Pangilinan J."/>
            <person name="Ruiz-Duenas F.J."/>
            <person name="Barrasa J.M."/>
            <person name="Sanchez-Garcia M."/>
            <person name="Camarero S."/>
            <person name="Miyauchi S."/>
            <person name="Serrano A."/>
            <person name="Linde D."/>
            <person name="Babiker R."/>
            <person name="Drula E."/>
            <person name="Ayuso-Fernandez I."/>
            <person name="Pacheco R."/>
            <person name="Padilla G."/>
            <person name="Ferreira P."/>
            <person name="Barriuso J."/>
            <person name="Kellner H."/>
            <person name="Castanera R."/>
            <person name="Alfaro M."/>
            <person name="Ramirez L."/>
            <person name="Pisabarro A.G."/>
            <person name="Kuo A."/>
            <person name="Tritt A."/>
            <person name="Lipzen A."/>
            <person name="He G."/>
            <person name="Yan M."/>
            <person name="Ng V."/>
            <person name="Cullen D."/>
            <person name="Martin F."/>
            <person name="Rosso M.-N."/>
            <person name="Henrissat B."/>
            <person name="Hibbett D."/>
            <person name="Martinez A.T."/>
            <person name="Grigoriev I.V."/>
        </authorList>
    </citation>
    <scope>NUCLEOTIDE SEQUENCE</scope>
    <source>
        <strain evidence="2">CBS 247.69</strain>
    </source>
</reference>
<evidence type="ECO:0000313" key="2">
    <source>
        <dbReference type="EMBL" id="KAF9468792.1"/>
    </source>
</evidence>
<gene>
    <name evidence="2" type="ORF">BDZ94DRAFT_1143210</name>
</gene>
<name>A0A9P5YGZ9_9AGAR</name>